<comment type="caution">
    <text evidence="1">The sequence shown here is derived from an EMBL/GenBank/DDBJ whole genome shotgun (WGS) entry which is preliminary data.</text>
</comment>
<dbReference type="EMBL" id="BNJK01000002">
    <property type="protein sequence ID" value="GHO98464.1"/>
    <property type="molecule type" value="Genomic_DNA"/>
</dbReference>
<proteinExistence type="predicted"/>
<keyword evidence="2" id="KW-1185">Reference proteome</keyword>
<gene>
    <name evidence="1" type="ORF">KSF_085120</name>
</gene>
<name>A0A8J3IV75_9CHLR</name>
<evidence type="ECO:0000313" key="1">
    <source>
        <dbReference type="EMBL" id="GHO98464.1"/>
    </source>
</evidence>
<protein>
    <submittedName>
        <fullName evidence="1">Uncharacterized protein</fullName>
    </submittedName>
</protein>
<organism evidence="1 2">
    <name type="scientific">Reticulibacter mediterranei</name>
    <dbReference type="NCBI Taxonomy" id="2778369"/>
    <lineage>
        <taxon>Bacteria</taxon>
        <taxon>Bacillati</taxon>
        <taxon>Chloroflexota</taxon>
        <taxon>Ktedonobacteria</taxon>
        <taxon>Ktedonobacterales</taxon>
        <taxon>Reticulibacteraceae</taxon>
        <taxon>Reticulibacter</taxon>
    </lineage>
</organism>
<reference evidence="1" key="1">
    <citation type="submission" date="2020-10" db="EMBL/GenBank/DDBJ databases">
        <title>Taxonomic study of unclassified bacteria belonging to the class Ktedonobacteria.</title>
        <authorList>
            <person name="Yabe S."/>
            <person name="Wang C.M."/>
            <person name="Zheng Y."/>
            <person name="Sakai Y."/>
            <person name="Cavaletti L."/>
            <person name="Monciardini P."/>
            <person name="Donadio S."/>
        </authorList>
    </citation>
    <scope>NUCLEOTIDE SEQUENCE</scope>
    <source>
        <strain evidence="1">ID150040</strain>
    </source>
</reference>
<dbReference type="AlphaFoldDB" id="A0A8J3IV75"/>
<accession>A0A8J3IV75</accession>
<dbReference type="RefSeq" id="WP_220209208.1">
    <property type="nucleotide sequence ID" value="NZ_BNJK01000002.1"/>
</dbReference>
<dbReference type="Proteomes" id="UP000597444">
    <property type="component" value="Unassembled WGS sequence"/>
</dbReference>
<sequence>MPSRAGKEEVLFRSQSLLLHGEQFLEVRLQFVDLLHGQRYHSCVVGQFTPHGAAKWDLIYQGLVG</sequence>
<evidence type="ECO:0000313" key="2">
    <source>
        <dbReference type="Proteomes" id="UP000597444"/>
    </source>
</evidence>